<dbReference type="AlphaFoldDB" id="A0A074ZBH2"/>
<keyword evidence="2" id="KW-1185">Reference proteome</keyword>
<feature type="non-terminal residue" evidence="1">
    <location>
        <position position="189"/>
    </location>
</feature>
<sequence length="189" mass="21061">MDCSIGYLTMLESQITAAKLGTPQHERYTNFILPKPPCDLDFDGTVRTLSQIFGNQSSPFIIRYQCLKVIKKDEDLITFAGVVSRKCERFKLSSMTENKLKCPISASGLQLPRDAGIKTRMLSGIGQDAEMTMQSFTTDCQCLVNLKHDTVMIGHPRVALCSSAQTFKSTTPKKYGNMPEQAFHKLLAL</sequence>
<organism evidence="1 2">
    <name type="scientific">Opisthorchis viverrini</name>
    <name type="common">Southeast Asian liver fluke</name>
    <dbReference type="NCBI Taxonomy" id="6198"/>
    <lineage>
        <taxon>Eukaryota</taxon>
        <taxon>Metazoa</taxon>
        <taxon>Spiralia</taxon>
        <taxon>Lophotrochozoa</taxon>
        <taxon>Platyhelminthes</taxon>
        <taxon>Trematoda</taxon>
        <taxon>Digenea</taxon>
        <taxon>Opisthorchiida</taxon>
        <taxon>Opisthorchiata</taxon>
        <taxon>Opisthorchiidae</taxon>
        <taxon>Opisthorchis</taxon>
    </lineage>
</organism>
<dbReference type="OrthoDB" id="6270619at2759"/>
<gene>
    <name evidence="1" type="ORF">T265_15289</name>
</gene>
<dbReference type="CTD" id="20329454"/>
<protein>
    <submittedName>
        <fullName evidence="1">Uncharacterized protein</fullName>
    </submittedName>
</protein>
<evidence type="ECO:0000313" key="1">
    <source>
        <dbReference type="EMBL" id="KER20570.1"/>
    </source>
</evidence>
<dbReference type="KEGG" id="ovi:T265_15289"/>
<name>A0A074ZBH2_OPIVI</name>
<accession>A0A074ZBH2</accession>
<dbReference type="Proteomes" id="UP000054324">
    <property type="component" value="Unassembled WGS sequence"/>
</dbReference>
<dbReference type="EMBL" id="KL597041">
    <property type="protein sequence ID" value="KER20570.1"/>
    <property type="molecule type" value="Genomic_DNA"/>
</dbReference>
<dbReference type="GeneID" id="20329454"/>
<proteinExistence type="predicted"/>
<evidence type="ECO:0000313" key="2">
    <source>
        <dbReference type="Proteomes" id="UP000054324"/>
    </source>
</evidence>
<dbReference type="RefSeq" id="XP_009175668.1">
    <property type="nucleotide sequence ID" value="XM_009177404.1"/>
</dbReference>
<reference evidence="1 2" key="1">
    <citation type="submission" date="2013-11" db="EMBL/GenBank/DDBJ databases">
        <title>Opisthorchis viverrini - life in the bile duct.</title>
        <authorList>
            <person name="Young N.D."/>
            <person name="Nagarajan N."/>
            <person name="Lin S.J."/>
            <person name="Korhonen P.K."/>
            <person name="Jex A.R."/>
            <person name="Hall R.S."/>
            <person name="Safavi-Hemami H."/>
            <person name="Kaewkong W."/>
            <person name="Bertrand D."/>
            <person name="Gao S."/>
            <person name="Seet Q."/>
            <person name="Wongkham S."/>
            <person name="Teh B.T."/>
            <person name="Wongkham C."/>
            <person name="Intapan P.M."/>
            <person name="Maleewong W."/>
            <person name="Yang X."/>
            <person name="Hu M."/>
            <person name="Wang Z."/>
            <person name="Hofmann A."/>
            <person name="Sternberg P.W."/>
            <person name="Tan P."/>
            <person name="Wang J."/>
            <person name="Gasser R.B."/>
        </authorList>
    </citation>
    <scope>NUCLEOTIDE SEQUENCE [LARGE SCALE GENOMIC DNA]</scope>
</reference>